<keyword evidence="16" id="KW-1185">Reference proteome</keyword>
<protein>
    <submittedName>
        <fullName evidence="15">SusC/RagA family TonB-linked outer membrane protein</fullName>
    </submittedName>
</protein>
<feature type="domain" description="TonB-dependent receptor-like beta-barrel" evidence="13">
    <location>
        <begin position="454"/>
        <end position="925"/>
    </location>
</feature>
<evidence type="ECO:0000313" key="16">
    <source>
        <dbReference type="Proteomes" id="UP000297861"/>
    </source>
</evidence>
<dbReference type="Proteomes" id="UP000297861">
    <property type="component" value="Unassembled WGS sequence"/>
</dbReference>
<dbReference type="AlphaFoldDB" id="A0A4Y8KZQ5"/>
<dbReference type="Gene3D" id="2.170.130.10">
    <property type="entry name" value="TonB-dependent receptor, plug domain"/>
    <property type="match status" value="1"/>
</dbReference>
<evidence type="ECO:0000256" key="5">
    <source>
        <dbReference type="ARBA" id="ARBA00022729"/>
    </source>
</evidence>
<keyword evidence="2 10" id="KW-0813">Transport</keyword>
<comment type="similarity">
    <text evidence="10 11">Belongs to the TonB-dependent receptor family.</text>
</comment>
<dbReference type="Pfam" id="PF00593">
    <property type="entry name" value="TonB_dep_Rec_b-barrel"/>
    <property type="match status" value="1"/>
</dbReference>
<keyword evidence="6 11" id="KW-0798">TonB box</keyword>
<evidence type="ECO:0000259" key="13">
    <source>
        <dbReference type="Pfam" id="PF00593"/>
    </source>
</evidence>
<evidence type="ECO:0000256" key="2">
    <source>
        <dbReference type="ARBA" id="ARBA00022448"/>
    </source>
</evidence>
<dbReference type="Gene3D" id="2.40.170.20">
    <property type="entry name" value="TonB-dependent receptor, beta-barrel domain"/>
    <property type="match status" value="1"/>
</dbReference>
<proteinExistence type="inferred from homology"/>
<evidence type="ECO:0000313" key="15">
    <source>
        <dbReference type="EMBL" id="TFD95455.1"/>
    </source>
</evidence>
<keyword evidence="3 10" id="KW-1134">Transmembrane beta strand</keyword>
<evidence type="ECO:0000256" key="11">
    <source>
        <dbReference type="RuleBase" id="RU003357"/>
    </source>
</evidence>
<dbReference type="STRING" id="1121485.GCA_000426485_01559"/>
<dbReference type="InterPro" id="IPR023996">
    <property type="entry name" value="TonB-dep_OMP_SusC/RagA"/>
</dbReference>
<evidence type="ECO:0000256" key="12">
    <source>
        <dbReference type="SAM" id="SignalP"/>
    </source>
</evidence>
<dbReference type="RefSeq" id="WP_134436881.1">
    <property type="nucleotide sequence ID" value="NZ_SOML01000008.1"/>
</dbReference>
<dbReference type="GO" id="GO:0009279">
    <property type="term" value="C:cell outer membrane"/>
    <property type="evidence" value="ECO:0007669"/>
    <property type="project" value="UniProtKB-SubCell"/>
</dbReference>
<dbReference type="SUPFAM" id="SSF56935">
    <property type="entry name" value="Porins"/>
    <property type="match status" value="1"/>
</dbReference>
<evidence type="ECO:0000256" key="9">
    <source>
        <dbReference type="ARBA" id="ARBA00023237"/>
    </source>
</evidence>
<evidence type="ECO:0000256" key="7">
    <source>
        <dbReference type="ARBA" id="ARBA00023136"/>
    </source>
</evidence>
<dbReference type="InterPro" id="IPR037066">
    <property type="entry name" value="Plug_dom_sf"/>
</dbReference>
<feature type="chain" id="PRO_5021435788" evidence="12">
    <location>
        <begin position="22"/>
        <end position="1066"/>
    </location>
</feature>
<comment type="subcellular location">
    <subcellularLocation>
        <location evidence="1 10">Cell outer membrane</location>
        <topology evidence="1 10">Multi-pass membrane protein</topology>
    </subcellularLocation>
</comment>
<evidence type="ECO:0000259" key="14">
    <source>
        <dbReference type="Pfam" id="PF07715"/>
    </source>
</evidence>
<evidence type="ECO:0000256" key="3">
    <source>
        <dbReference type="ARBA" id="ARBA00022452"/>
    </source>
</evidence>
<dbReference type="PROSITE" id="PS52016">
    <property type="entry name" value="TONB_DEPENDENT_REC_3"/>
    <property type="match status" value="1"/>
</dbReference>
<sequence length="1066" mass="118104">MKEKIVLFILSYFLMIGYASAQTTAISGKVLDVNKEPVIGAIVVVKGTTVGTNTDIDGSFKLNIPQGKDVLMFSLVGYKTVEIKAKSQMVITLEDDTKALDEVMVIAYGTAKRSSFTGSASLIQSQSIGSRPITSVISAIEGNVPGVQATAATGQPGESAAIRIRGFGSVNASNSPLYIVDGAVYNGSLASINPNDIESMTVLKDAAATALYGSSAGNGVVMITTKRGTANSSVTLNIKQGWSSRAYKDYARVGISQYYPLQWEMLKNAYVTAGKPQTEAASLASANIVSTLKYNPYVGIADGEVVGTDGKLNSGASALKWSDDLDWDAAAFGTGYRQEYTIGYGSKTEKSDTYSSISYLDDKGYMLNTGYLRYSARLNHNINPVDWFKAGVNVGYTRSSATYSSSTADNSSASSNLTRFIRNMAPIYPIHKHDKETGAYLDSNGNVTTNKDEYVYDYEGGRLSSTGRDAIAETEMNSRKYDRNSLVGRTYVTISPIKGLDITSNYALETNDYRAKVYENPFIGDGQAGPGRLALTSSRTTTQTLNQLVNYKKSIQHHNFEALLGHESYKYVYEYMYGMKVSQIFEDVFDFENFTSVNNLTSYTDTYNKEGYFGRLNYDYDNKYYGSFSYRRDGTSRFSRDNRWGNFWSYGASWRISQEDFMKGLTWVDNLKLRASYGETGVDQILNYDAEDDYYPYQTLYNLGENNGTEAGVYFTTLANDKLKWETQISKDLALEFGLFGKLNGSIEYFRKDSKNLLFDVSQATSNGISSIIQNIGKVRNSGVEIDLNYLAFKNKDWKVNIGANATYIKNEIIRMPDVNKNGLISGSKKLIEGRSVYEFWLRQWYGVDSQNGNGLYLLDTDAYNKEDGTLTAAIEKTVQEINGVQVTSSYSYAKFDYSGTSIPKWYGGFNFTIDYKNFTLGTVFSYQLGGKALDLVYANLMSTASYGSSMSTDVLKAWKTEGDVTSVPRLDNTSTYNTSIGQSYSSRWLTSTDYLNLRSVNLSYSVPRSLLSKIQLSEARFSVNAENLFMIKARQGFNPQMNYSGISYNVYMPAKTITLGLNLSF</sequence>
<organism evidence="15 16">
    <name type="scientific">Dysgonomonas capnocytophagoides</name>
    <dbReference type="NCBI Taxonomy" id="45254"/>
    <lineage>
        <taxon>Bacteria</taxon>
        <taxon>Pseudomonadati</taxon>
        <taxon>Bacteroidota</taxon>
        <taxon>Bacteroidia</taxon>
        <taxon>Bacteroidales</taxon>
        <taxon>Dysgonomonadaceae</taxon>
        <taxon>Dysgonomonas</taxon>
    </lineage>
</organism>
<dbReference type="InterPro" id="IPR000531">
    <property type="entry name" value="Beta-barrel_TonB"/>
</dbReference>
<feature type="domain" description="TonB-dependent receptor plug" evidence="14">
    <location>
        <begin position="115"/>
        <end position="220"/>
    </location>
</feature>
<dbReference type="InterPro" id="IPR036942">
    <property type="entry name" value="Beta-barrel_TonB_sf"/>
</dbReference>
<feature type="signal peptide" evidence="12">
    <location>
        <begin position="1"/>
        <end position="21"/>
    </location>
</feature>
<evidence type="ECO:0000256" key="8">
    <source>
        <dbReference type="ARBA" id="ARBA00023170"/>
    </source>
</evidence>
<keyword evidence="5 12" id="KW-0732">Signal</keyword>
<name>A0A4Y8KZQ5_9BACT</name>
<dbReference type="NCBIfam" id="TIGR04056">
    <property type="entry name" value="OMP_RagA_SusC"/>
    <property type="match status" value="1"/>
</dbReference>
<dbReference type="Pfam" id="PF13715">
    <property type="entry name" value="CarbopepD_reg_2"/>
    <property type="match status" value="1"/>
</dbReference>
<dbReference type="SUPFAM" id="SSF49464">
    <property type="entry name" value="Carboxypeptidase regulatory domain-like"/>
    <property type="match status" value="1"/>
</dbReference>
<evidence type="ECO:0000256" key="1">
    <source>
        <dbReference type="ARBA" id="ARBA00004571"/>
    </source>
</evidence>
<dbReference type="InterPro" id="IPR023997">
    <property type="entry name" value="TonB-dep_OMP_SusC/RagA_CS"/>
</dbReference>
<dbReference type="Pfam" id="PF07715">
    <property type="entry name" value="Plug"/>
    <property type="match status" value="1"/>
</dbReference>
<gene>
    <name evidence="15" type="ORF">E2605_13670</name>
</gene>
<keyword evidence="9 10" id="KW-0998">Cell outer membrane</keyword>
<comment type="caution">
    <text evidence="15">The sequence shown here is derived from an EMBL/GenBank/DDBJ whole genome shotgun (WGS) entry which is preliminary data.</text>
</comment>
<evidence type="ECO:0000256" key="4">
    <source>
        <dbReference type="ARBA" id="ARBA00022692"/>
    </source>
</evidence>
<dbReference type="InterPro" id="IPR039426">
    <property type="entry name" value="TonB-dep_rcpt-like"/>
</dbReference>
<keyword evidence="7 10" id="KW-0472">Membrane</keyword>
<evidence type="ECO:0000256" key="10">
    <source>
        <dbReference type="PROSITE-ProRule" id="PRU01360"/>
    </source>
</evidence>
<dbReference type="InterPro" id="IPR012910">
    <property type="entry name" value="Plug_dom"/>
</dbReference>
<evidence type="ECO:0000256" key="6">
    <source>
        <dbReference type="ARBA" id="ARBA00023077"/>
    </source>
</evidence>
<keyword evidence="4 10" id="KW-0812">Transmembrane</keyword>
<dbReference type="GO" id="GO:0015344">
    <property type="term" value="F:siderophore uptake transmembrane transporter activity"/>
    <property type="evidence" value="ECO:0007669"/>
    <property type="project" value="TreeGrafter"/>
</dbReference>
<accession>A0A4Y8KZQ5</accession>
<dbReference type="NCBIfam" id="TIGR04057">
    <property type="entry name" value="SusC_RagA_signa"/>
    <property type="match status" value="1"/>
</dbReference>
<keyword evidence="8" id="KW-0675">Receptor</keyword>
<dbReference type="InterPro" id="IPR008969">
    <property type="entry name" value="CarboxyPept-like_regulatory"/>
</dbReference>
<dbReference type="PANTHER" id="PTHR30069">
    <property type="entry name" value="TONB-DEPENDENT OUTER MEMBRANE RECEPTOR"/>
    <property type="match status" value="1"/>
</dbReference>
<dbReference type="EMBL" id="SOML01000008">
    <property type="protein sequence ID" value="TFD95455.1"/>
    <property type="molecule type" value="Genomic_DNA"/>
</dbReference>
<dbReference type="OrthoDB" id="9768177at2"/>
<dbReference type="GO" id="GO:0044718">
    <property type="term" value="P:siderophore transmembrane transport"/>
    <property type="evidence" value="ECO:0007669"/>
    <property type="project" value="TreeGrafter"/>
</dbReference>
<reference evidence="15 16" key="1">
    <citation type="submission" date="2019-03" db="EMBL/GenBank/DDBJ databases">
        <title>San Antonio Military Medical Center submission to MRSN (WRAIR), pending publication.</title>
        <authorList>
            <person name="Blyth D.M."/>
            <person name="Mccarthy S.L."/>
            <person name="Schall S.E."/>
            <person name="Stam J.A."/>
            <person name="Ong A.C."/>
            <person name="Mcgann P.T."/>
        </authorList>
    </citation>
    <scope>NUCLEOTIDE SEQUENCE [LARGE SCALE GENOMIC DNA]</scope>
    <source>
        <strain evidence="15 16">MRSN571793</strain>
    </source>
</reference>
<dbReference type="PANTHER" id="PTHR30069:SF29">
    <property type="entry name" value="HEMOGLOBIN AND HEMOGLOBIN-HAPTOGLOBIN-BINDING PROTEIN 1-RELATED"/>
    <property type="match status" value="1"/>
</dbReference>
<dbReference type="Gene3D" id="2.60.40.1120">
    <property type="entry name" value="Carboxypeptidase-like, regulatory domain"/>
    <property type="match status" value="1"/>
</dbReference>